<accession>A0ABV4XMP3</accession>
<evidence type="ECO:0000259" key="5">
    <source>
        <dbReference type="Pfam" id="PF00542"/>
    </source>
</evidence>
<comment type="caution">
    <text evidence="7">The sequence shown here is derived from an EMBL/GenBank/DDBJ whole genome shotgun (WGS) entry which is preliminary data.</text>
</comment>
<protein>
    <recommendedName>
        <fullName evidence="4">Large ribosomal subunit protein bL12</fullName>
    </recommendedName>
</protein>
<dbReference type="NCBIfam" id="TIGR00855">
    <property type="entry name" value="L12"/>
    <property type="match status" value="1"/>
</dbReference>
<feature type="domain" description="Large ribosomal subunit protein bL12 C-terminal" evidence="5">
    <location>
        <begin position="61"/>
        <end position="128"/>
    </location>
</feature>
<dbReference type="InterPro" id="IPR013823">
    <property type="entry name" value="Ribosomal_bL12_C"/>
</dbReference>
<comment type="similarity">
    <text evidence="1 4">Belongs to the bacterial ribosomal protein bL12 family.</text>
</comment>
<comment type="subunit">
    <text evidence="4">Homodimer. Part of the ribosomal stalk of the 50S ribosomal subunit. Forms a multimeric L10(L12)X complex, where L10 forms an elongated spine to which 2 to 4 L12 dimers bind in a sequential fashion. Binds GTP-bound translation factors.</text>
</comment>
<proteinExistence type="inferred from homology"/>
<dbReference type="PANTHER" id="PTHR45987:SF4">
    <property type="entry name" value="LARGE RIBOSOMAL SUBUNIT PROTEIN BL12M"/>
    <property type="match status" value="1"/>
</dbReference>
<dbReference type="Pfam" id="PF00542">
    <property type="entry name" value="Ribosomal_L12"/>
    <property type="match status" value="1"/>
</dbReference>
<organism evidence="7 8">
    <name type="scientific">Floridaenema flaviceps BLCC-F50</name>
    <dbReference type="NCBI Taxonomy" id="3153642"/>
    <lineage>
        <taxon>Bacteria</taxon>
        <taxon>Bacillati</taxon>
        <taxon>Cyanobacteriota</taxon>
        <taxon>Cyanophyceae</taxon>
        <taxon>Oscillatoriophycideae</taxon>
        <taxon>Aerosakkonematales</taxon>
        <taxon>Aerosakkonemataceae</taxon>
        <taxon>Floridanema</taxon>
        <taxon>Floridanema flaviceps</taxon>
    </lineage>
</organism>
<dbReference type="Proteomes" id="UP001576784">
    <property type="component" value="Unassembled WGS sequence"/>
</dbReference>
<dbReference type="Gene3D" id="3.30.1390.10">
    <property type="match status" value="1"/>
</dbReference>
<feature type="domain" description="Large ribosomal subunit protein bL12 oligomerization" evidence="6">
    <location>
        <begin position="7"/>
        <end position="36"/>
    </location>
</feature>
<comment type="function">
    <text evidence="4">Forms part of the ribosomal stalk which helps the ribosome interact with GTP-bound translation factors. Is thus essential for accurate translation.</text>
</comment>
<dbReference type="Pfam" id="PF16320">
    <property type="entry name" value="Ribosomal_L12_N"/>
    <property type="match status" value="1"/>
</dbReference>
<sequence>MSAKTIEILEQLKSLTLLETAELVKQIEATFDVDASVNKVISIPPIIDRIIDPDPPEFKTFDVVLEEVPANKKIAILKVVRELTGFGLKEAKDLVESVPQVLKSAIDLDIAEDIKHQLESVGAKVSLK</sequence>
<dbReference type="InterPro" id="IPR014719">
    <property type="entry name" value="Ribosomal_bL12_C/ClpS-like"/>
</dbReference>
<keyword evidence="3 4" id="KW-0687">Ribonucleoprotein</keyword>
<keyword evidence="2 4" id="KW-0689">Ribosomal protein</keyword>
<evidence type="ECO:0000256" key="1">
    <source>
        <dbReference type="ARBA" id="ARBA00007197"/>
    </source>
</evidence>
<dbReference type="SUPFAM" id="SSF54736">
    <property type="entry name" value="ClpS-like"/>
    <property type="match status" value="1"/>
</dbReference>
<dbReference type="CDD" id="cd00387">
    <property type="entry name" value="Ribosomal_L7_L12"/>
    <property type="match status" value="1"/>
</dbReference>
<evidence type="ECO:0000313" key="8">
    <source>
        <dbReference type="Proteomes" id="UP001576784"/>
    </source>
</evidence>
<gene>
    <name evidence="4 7" type="primary">rplL</name>
    <name evidence="4" type="synonym">rpl12</name>
    <name evidence="7" type="ORF">ACE1CI_08760</name>
</gene>
<dbReference type="RefSeq" id="WP_413262654.1">
    <property type="nucleotide sequence ID" value="NZ_JBHFNR010000059.1"/>
</dbReference>
<dbReference type="InterPro" id="IPR000206">
    <property type="entry name" value="Ribosomal_bL12"/>
</dbReference>
<name>A0ABV4XMP3_9CYAN</name>
<dbReference type="InterPro" id="IPR036235">
    <property type="entry name" value="Ribosomal_bL12_oligo_N_sf"/>
</dbReference>
<evidence type="ECO:0000256" key="4">
    <source>
        <dbReference type="HAMAP-Rule" id="MF_00368"/>
    </source>
</evidence>
<dbReference type="EMBL" id="JBHFNR010000059">
    <property type="protein sequence ID" value="MFB2892989.1"/>
    <property type="molecule type" value="Genomic_DNA"/>
</dbReference>
<evidence type="ECO:0000256" key="2">
    <source>
        <dbReference type="ARBA" id="ARBA00022980"/>
    </source>
</evidence>
<dbReference type="PANTHER" id="PTHR45987">
    <property type="entry name" value="39S RIBOSOMAL PROTEIN L12"/>
    <property type="match status" value="1"/>
</dbReference>
<dbReference type="HAMAP" id="MF_00368">
    <property type="entry name" value="Ribosomal_bL12"/>
    <property type="match status" value="1"/>
</dbReference>
<keyword evidence="8" id="KW-1185">Reference proteome</keyword>
<dbReference type="SUPFAM" id="SSF48300">
    <property type="entry name" value="Ribosomal protein L7/12, oligomerisation (N-terminal) domain"/>
    <property type="match status" value="1"/>
</dbReference>
<evidence type="ECO:0000259" key="6">
    <source>
        <dbReference type="Pfam" id="PF16320"/>
    </source>
</evidence>
<dbReference type="GO" id="GO:0005840">
    <property type="term" value="C:ribosome"/>
    <property type="evidence" value="ECO:0007669"/>
    <property type="project" value="UniProtKB-KW"/>
</dbReference>
<dbReference type="InterPro" id="IPR008932">
    <property type="entry name" value="Ribosomal_bL12_oligo"/>
</dbReference>
<evidence type="ECO:0000256" key="3">
    <source>
        <dbReference type="ARBA" id="ARBA00023274"/>
    </source>
</evidence>
<evidence type="ECO:0000313" key="7">
    <source>
        <dbReference type="EMBL" id="MFB2892989.1"/>
    </source>
</evidence>
<reference evidence="7 8" key="1">
    <citation type="submission" date="2024-09" db="EMBL/GenBank/DDBJ databases">
        <title>Floridaenema gen nov. (Aerosakkonemataceae, Aerosakkonematales ord. nov., Cyanobacteria) from benthic tropical and subtropical fresh waters, with the description of four new species.</title>
        <authorList>
            <person name="Moretto J.A."/>
            <person name="Berthold D.E."/>
            <person name="Lefler F.W."/>
            <person name="Huang I.-S."/>
            <person name="Laughinghouse H. IV."/>
        </authorList>
    </citation>
    <scope>NUCLEOTIDE SEQUENCE [LARGE SCALE GENOMIC DNA]</scope>
    <source>
        <strain evidence="7 8">BLCC-F50</strain>
    </source>
</reference>
<dbReference type="Gene3D" id="1.20.5.710">
    <property type="entry name" value="Single helix bin"/>
    <property type="match status" value="1"/>
</dbReference>